<feature type="chain" id="PRO_5006707706" description="DUF732 domain-containing protein" evidence="1">
    <location>
        <begin position="26"/>
        <end position="97"/>
    </location>
</feature>
<organism evidence="3 4">
    <name type="scientific">Mycobacterium europaeum</name>
    <dbReference type="NCBI Taxonomy" id="761804"/>
    <lineage>
        <taxon>Bacteria</taxon>
        <taxon>Bacillati</taxon>
        <taxon>Actinomycetota</taxon>
        <taxon>Actinomycetes</taxon>
        <taxon>Mycobacteriales</taxon>
        <taxon>Mycobacteriaceae</taxon>
        <taxon>Mycobacterium</taxon>
        <taxon>Mycobacterium simiae complex</taxon>
    </lineage>
</organism>
<gene>
    <name evidence="3" type="ORF">BN000_00677</name>
</gene>
<feature type="domain" description="DUF732" evidence="2">
    <location>
        <begin position="27"/>
        <end position="94"/>
    </location>
</feature>
<proteinExistence type="predicted"/>
<evidence type="ECO:0000313" key="4">
    <source>
        <dbReference type="Proteomes" id="UP000199601"/>
    </source>
</evidence>
<evidence type="ECO:0000313" key="3">
    <source>
        <dbReference type="EMBL" id="CQD03897.1"/>
    </source>
</evidence>
<dbReference type="AlphaFoldDB" id="A0A0U1D045"/>
<evidence type="ECO:0000259" key="2">
    <source>
        <dbReference type="Pfam" id="PF05305"/>
    </source>
</evidence>
<reference evidence="4" key="1">
    <citation type="submission" date="2015-03" db="EMBL/GenBank/DDBJ databases">
        <authorList>
            <person name="Urmite Genomes"/>
        </authorList>
    </citation>
    <scope>NUCLEOTIDE SEQUENCE [LARGE SCALE GENOMIC DNA]</scope>
    <source>
        <strain evidence="4">CSUR P1344</strain>
    </source>
</reference>
<name>A0A0U1D045_9MYCO</name>
<dbReference type="RefSeq" id="WP_167542631.1">
    <property type="nucleotide sequence ID" value="NZ_CTEC01000001.1"/>
</dbReference>
<feature type="signal peptide" evidence="1">
    <location>
        <begin position="1"/>
        <end position="25"/>
    </location>
</feature>
<dbReference type="Pfam" id="PF05305">
    <property type="entry name" value="DUF732"/>
    <property type="match status" value="1"/>
</dbReference>
<accession>A0A0U1D045</accession>
<dbReference type="InterPro" id="IPR007969">
    <property type="entry name" value="DUF732"/>
</dbReference>
<protein>
    <recommendedName>
        <fullName evidence="2">DUF732 domain-containing protein</fullName>
    </recommendedName>
</protein>
<sequence precursor="true">MKLHAITLAAAVAVIALAGAPCARADNDEYLNYLQNESYLVSTHSSQQLLDEGYKVCSAVSQGATDQDAIRMVEQDLSVSSGAAISVYSAATVMLGC</sequence>
<dbReference type="EMBL" id="CTEC01000001">
    <property type="protein sequence ID" value="CQD03897.1"/>
    <property type="molecule type" value="Genomic_DNA"/>
</dbReference>
<keyword evidence="4" id="KW-1185">Reference proteome</keyword>
<evidence type="ECO:0000256" key="1">
    <source>
        <dbReference type="SAM" id="SignalP"/>
    </source>
</evidence>
<dbReference type="Proteomes" id="UP000199601">
    <property type="component" value="Unassembled WGS sequence"/>
</dbReference>
<keyword evidence="1" id="KW-0732">Signal</keyword>